<proteinExistence type="predicted"/>
<feature type="compositionally biased region" description="Polar residues" evidence="1">
    <location>
        <begin position="151"/>
        <end position="165"/>
    </location>
</feature>
<feature type="compositionally biased region" description="Basic and acidic residues" evidence="1">
    <location>
        <begin position="231"/>
        <end position="250"/>
    </location>
</feature>
<evidence type="ECO:0000313" key="4">
    <source>
        <dbReference type="Proteomes" id="UP001146120"/>
    </source>
</evidence>
<reference evidence="3" key="2">
    <citation type="journal article" date="2023" name="Microbiol Resour">
        <title>Decontamination and Annotation of the Draft Genome Sequence of the Oomycete Lagenidium giganteum ARSEF 373.</title>
        <authorList>
            <person name="Morgan W.R."/>
            <person name="Tartar A."/>
        </authorList>
    </citation>
    <scope>NUCLEOTIDE SEQUENCE</scope>
    <source>
        <strain evidence="3">ARSEF 373</strain>
    </source>
</reference>
<feature type="domain" description="Tudor" evidence="2">
    <location>
        <begin position="66"/>
        <end position="124"/>
    </location>
</feature>
<evidence type="ECO:0000313" key="3">
    <source>
        <dbReference type="EMBL" id="DAZ92408.1"/>
    </source>
</evidence>
<gene>
    <name evidence="3" type="ORF">N0F65_000192</name>
</gene>
<dbReference type="InterPro" id="IPR016024">
    <property type="entry name" value="ARM-type_fold"/>
</dbReference>
<dbReference type="SUPFAM" id="SSF48371">
    <property type="entry name" value="ARM repeat"/>
    <property type="match status" value="1"/>
</dbReference>
<dbReference type="InterPro" id="IPR002999">
    <property type="entry name" value="Tudor"/>
</dbReference>
<dbReference type="CDD" id="cd04508">
    <property type="entry name" value="Tudor_SF"/>
    <property type="match status" value="2"/>
</dbReference>
<dbReference type="Proteomes" id="UP001146120">
    <property type="component" value="Unassembled WGS sequence"/>
</dbReference>
<sequence>MATLYDVGDRVDGLYDGNSDDMWYPGRIKRVHHDTNDGSVAFAVLYDDGEEEQSVLPCYLRPHEAGTICTGTRVFGRYAGGDEWYPGRITEVQDNGCYTIEYDDTEVETDVPIEFIREPEDPAKTSVDIDNAHDRADTGEADQGSGDDQEPAQQQATSGRASAASQRRDEDNDASDIETPFTTAVEAPSFISPTNHEEDARPRTPPPTYSDDRAEPRRPSGAAPAAPVERPGGKTGEETEEERQEKKPARDPPIPIAAYDGDTVDEYASIVESINLLEFRMADPVATKGVLSTLVKQMRAFPQVTADLIHEKNGERLVVEVLKLHHSHAVIQCYGCVLLRRLCFLCGKSTHFFLRNGIIDLITLAMHRFADDAILQASACGALAVFTRVHAGLSLLLEHRVVHLVMSTLIYHKAYSVHTRQVHYYACEGK</sequence>
<protein>
    <recommendedName>
        <fullName evidence="2">Tudor domain-containing protein</fullName>
    </recommendedName>
</protein>
<dbReference type="Gene3D" id="2.30.30.140">
    <property type="match status" value="2"/>
</dbReference>
<dbReference type="SMART" id="SM00333">
    <property type="entry name" value="TUDOR"/>
    <property type="match status" value="1"/>
</dbReference>
<comment type="caution">
    <text evidence="3">The sequence shown here is derived from an EMBL/GenBank/DDBJ whole genome shotgun (WGS) entry which is preliminary data.</text>
</comment>
<keyword evidence="4" id="KW-1185">Reference proteome</keyword>
<organism evidence="3 4">
    <name type="scientific">Lagenidium giganteum</name>
    <dbReference type="NCBI Taxonomy" id="4803"/>
    <lineage>
        <taxon>Eukaryota</taxon>
        <taxon>Sar</taxon>
        <taxon>Stramenopiles</taxon>
        <taxon>Oomycota</taxon>
        <taxon>Peronosporomycetes</taxon>
        <taxon>Pythiales</taxon>
        <taxon>Pythiaceae</taxon>
    </lineage>
</organism>
<dbReference type="EMBL" id="DAKRPA010000436">
    <property type="protein sequence ID" value="DAZ92408.1"/>
    <property type="molecule type" value="Genomic_DNA"/>
</dbReference>
<dbReference type="AlphaFoldDB" id="A0AAV2YG79"/>
<evidence type="ECO:0000259" key="2">
    <source>
        <dbReference type="SMART" id="SM00333"/>
    </source>
</evidence>
<evidence type="ECO:0000256" key="1">
    <source>
        <dbReference type="SAM" id="MobiDB-lite"/>
    </source>
</evidence>
<feature type="region of interest" description="Disordered" evidence="1">
    <location>
        <begin position="116"/>
        <end position="259"/>
    </location>
</feature>
<reference evidence="3" key="1">
    <citation type="submission" date="2022-11" db="EMBL/GenBank/DDBJ databases">
        <authorList>
            <person name="Morgan W.R."/>
            <person name="Tartar A."/>
        </authorList>
    </citation>
    <scope>NUCLEOTIDE SEQUENCE</scope>
    <source>
        <strain evidence="3">ARSEF 373</strain>
    </source>
</reference>
<feature type="compositionally biased region" description="Low complexity" evidence="1">
    <location>
        <begin position="219"/>
        <end position="230"/>
    </location>
</feature>
<name>A0AAV2YG79_9STRA</name>
<accession>A0AAV2YG79</accession>
<dbReference type="InterPro" id="IPR011989">
    <property type="entry name" value="ARM-like"/>
</dbReference>
<dbReference type="Gene3D" id="1.25.10.10">
    <property type="entry name" value="Leucine-rich Repeat Variant"/>
    <property type="match status" value="1"/>
</dbReference>